<dbReference type="EMBL" id="WHUW01000022">
    <property type="protein sequence ID" value="KAF8436243.1"/>
    <property type="molecule type" value="Genomic_DNA"/>
</dbReference>
<evidence type="ECO:0000313" key="5">
    <source>
        <dbReference type="Proteomes" id="UP001194468"/>
    </source>
</evidence>
<feature type="compositionally biased region" description="Polar residues" evidence="2">
    <location>
        <begin position="130"/>
        <end position="139"/>
    </location>
</feature>
<gene>
    <name evidence="4" type="ORF">L210DRAFT_3648009</name>
</gene>
<dbReference type="PROSITE" id="PS50157">
    <property type="entry name" value="ZINC_FINGER_C2H2_2"/>
    <property type="match status" value="2"/>
</dbReference>
<accession>A0AAD4GD23</accession>
<evidence type="ECO:0000256" key="1">
    <source>
        <dbReference type="PROSITE-ProRule" id="PRU00042"/>
    </source>
</evidence>
<feature type="domain" description="C2H2-type" evidence="3">
    <location>
        <begin position="6"/>
        <end position="35"/>
    </location>
</feature>
<evidence type="ECO:0000313" key="4">
    <source>
        <dbReference type="EMBL" id="KAF8436243.1"/>
    </source>
</evidence>
<protein>
    <recommendedName>
        <fullName evidence="3">C2H2-type domain-containing protein</fullName>
    </recommendedName>
</protein>
<evidence type="ECO:0000259" key="3">
    <source>
        <dbReference type="PROSITE" id="PS50157"/>
    </source>
</evidence>
<dbReference type="Proteomes" id="UP001194468">
    <property type="component" value="Unassembled WGS sequence"/>
</dbReference>
<evidence type="ECO:0000256" key="2">
    <source>
        <dbReference type="SAM" id="MobiDB-lite"/>
    </source>
</evidence>
<reference evidence="4" key="1">
    <citation type="submission" date="2019-10" db="EMBL/GenBank/DDBJ databases">
        <authorList>
            <consortium name="DOE Joint Genome Institute"/>
            <person name="Kuo A."/>
            <person name="Miyauchi S."/>
            <person name="Kiss E."/>
            <person name="Drula E."/>
            <person name="Kohler A."/>
            <person name="Sanchez-Garcia M."/>
            <person name="Andreopoulos B."/>
            <person name="Barry K.W."/>
            <person name="Bonito G."/>
            <person name="Buee M."/>
            <person name="Carver A."/>
            <person name="Chen C."/>
            <person name="Cichocki N."/>
            <person name="Clum A."/>
            <person name="Culley D."/>
            <person name="Crous P.W."/>
            <person name="Fauchery L."/>
            <person name="Girlanda M."/>
            <person name="Hayes R."/>
            <person name="Keri Z."/>
            <person name="LaButti K."/>
            <person name="Lipzen A."/>
            <person name="Lombard V."/>
            <person name="Magnuson J."/>
            <person name="Maillard F."/>
            <person name="Morin E."/>
            <person name="Murat C."/>
            <person name="Nolan M."/>
            <person name="Ohm R."/>
            <person name="Pangilinan J."/>
            <person name="Pereira M."/>
            <person name="Perotto S."/>
            <person name="Peter M."/>
            <person name="Riley R."/>
            <person name="Sitrit Y."/>
            <person name="Stielow B."/>
            <person name="Szollosi G."/>
            <person name="Zifcakova L."/>
            <person name="Stursova M."/>
            <person name="Spatafora J.W."/>
            <person name="Tedersoo L."/>
            <person name="Vaario L.-M."/>
            <person name="Yamada A."/>
            <person name="Yan M."/>
            <person name="Wang P."/>
            <person name="Xu J."/>
            <person name="Bruns T."/>
            <person name="Baldrian P."/>
            <person name="Vilgalys R."/>
            <person name="Henrissat B."/>
            <person name="Grigoriev I.V."/>
            <person name="Hibbett D."/>
            <person name="Nagy L.G."/>
            <person name="Martin F.M."/>
        </authorList>
    </citation>
    <scope>NUCLEOTIDE SEQUENCE</scope>
    <source>
        <strain evidence="4">BED1</strain>
    </source>
</reference>
<dbReference type="PROSITE" id="PS00028">
    <property type="entry name" value="ZINC_FINGER_C2H2_1"/>
    <property type="match status" value="1"/>
</dbReference>
<dbReference type="InterPro" id="IPR013087">
    <property type="entry name" value="Znf_C2H2_type"/>
</dbReference>
<name>A0AAD4GD23_BOLED</name>
<feature type="compositionally biased region" description="Basic residues" evidence="2">
    <location>
        <begin position="145"/>
        <end position="156"/>
    </location>
</feature>
<feature type="compositionally biased region" description="Low complexity" evidence="2">
    <location>
        <begin position="160"/>
        <end position="170"/>
    </location>
</feature>
<feature type="region of interest" description="Disordered" evidence="2">
    <location>
        <begin position="94"/>
        <end position="178"/>
    </location>
</feature>
<dbReference type="InterPro" id="IPR036236">
    <property type="entry name" value="Znf_C2H2_sf"/>
</dbReference>
<keyword evidence="5" id="KW-1185">Reference proteome</keyword>
<reference evidence="4" key="2">
    <citation type="journal article" date="2020" name="Nat. Commun.">
        <title>Large-scale genome sequencing of mycorrhizal fungi provides insights into the early evolution of symbiotic traits.</title>
        <authorList>
            <person name="Miyauchi S."/>
            <person name="Kiss E."/>
            <person name="Kuo A."/>
            <person name="Drula E."/>
            <person name="Kohler A."/>
            <person name="Sanchez-Garcia M."/>
            <person name="Morin E."/>
            <person name="Andreopoulos B."/>
            <person name="Barry K.W."/>
            <person name="Bonito G."/>
            <person name="Buee M."/>
            <person name="Carver A."/>
            <person name="Chen C."/>
            <person name="Cichocki N."/>
            <person name="Clum A."/>
            <person name="Culley D."/>
            <person name="Crous P.W."/>
            <person name="Fauchery L."/>
            <person name="Girlanda M."/>
            <person name="Hayes R.D."/>
            <person name="Keri Z."/>
            <person name="LaButti K."/>
            <person name="Lipzen A."/>
            <person name="Lombard V."/>
            <person name="Magnuson J."/>
            <person name="Maillard F."/>
            <person name="Murat C."/>
            <person name="Nolan M."/>
            <person name="Ohm R.A."/>
            <person name="Pangilinan J."/>
            <person name="Pereira M.F."/>
            <person name="Perotto S."/>
            <person name="Peter M."/>
            <person name="Pfister S."/>
            <person name="Riley R."/>
            <person name="Sitrit Y."/>
            <person name="Stielow J.B."/>
            <person name="Szollosi G."/>
            <person name="Zifcakova L."/>
            <person name="Stursova M."/>
            <person name="Spatafora J.W."/>
            <person name="Tedersoo L."/>
            <person name="Vaario L.M."/>
            <person name="Yamada A."/>
            <person name="Yan M."/>
            <person name="Wang P."/>
            <person name="Xu J."/>
            <person name="Bruns T."/>
            <person name="Baldrian P."/>
            <person name="Vilgalys R."/>
            <person name="Dunand C."/>
            <person name="Henrissat B."/>
            <person name="Grigoriev I.V."/>
            <person name="Hibbett D."/>
            <person name="Nagy L.G."/>
            <person name="Martin F.M."/>
        </authorList>
    </citation>
    <scope>NUCLEOTIDE SEQUENCE</scope>
    <source>
        <strain evidence="4">BED1</strain>
    </source>
</reference>
<organism evidence="4 5">
    <name type="scientific">Boletus edulis BED1</name>
    <dbReference type="NCBI Taxonomy" id="1328754"/>
    <lineage>
        <taxon>Eukaryota</taxon>
        <taxon>Fungi</taxon>
        <taxon>Dikarya</taxon>
        <taxon>Basidiomycota</taxon>
        <taxon>Agaricomycotina</taxon>
        <taxon>Agaricomycetes</taxon>
        <taxon>Agaricomycetidae</taxon>
        <taxon>Boletales</taxon>
        <taxon>Boletineae</taxon>
        <taxon>Boletaceae</taxon>
        <taxon>Boletoideae</taxon>
        <taxon>Boletus</taxon>
    </lineage>
</organism>
<keyword evidence="1" id="KW-0863">Zinc-finger</keyword>
<dbReference type="SMART" id="SM00355">
    <property type="entry name" value="ZnF_C2H2"/>
    <property type="match status" value="3"/>
</dbReference>
<dbReference type="AlphaFoldDB" id="A0AAD4GD23"/>
<sequence length="349" mass="38933">MPKSLFPCDVAGCGMELSREYELRKHKALHEGSKMMLYCKWEDCEFYTLSPRYFKIHLRTHKGEQPEECTDTITLFDPSGSCYREIQCPYKTHDPSLLSKHRQRAHDYKPIPRARPTPTDTLQFVHYNPLPSSGSTTDDATSRAGRPKRARKRKPAFQRSSSSENADGSSGHVMGTAPESYLPRTLQQGANGYGQVDVLSPDTSGPNVASFTNSVPIHAHTQAYAERLEAAGSNSNTWTAPNLMDTHWESTYAASLHATGSYTGSSITPITPRQPQGHVPFNTATNFQGPWSTFGVEMYTASFTTETYGYNHVANAQMQTNTLATTNGFDTHFSENDSHGYELWDAPQW</sequence>
<keyword evidence="1" id="KW-0479">Metal-binding</keyword>
<comment type="caution">
    <text evidence="4">The sequence shown here is derived from an EMBL/GenBank/DDBJ whole genome shotgun (WGS) entry which is preliminary data.</text>
</comment>
<dbReference type="SUPFAM" id="SSF57667">
    <property type="entry name" value="beta-beta-alpha zinc fingers"/>
    <property type="match status" value="1"/>
</dbReference>
<keyword evidence="1" id="KW-0862">Zinc</keyword>
<dbReference type="Gene3D" id="3.30.160.60">
    <property type="entry name" value="Classic Zinc Finger"/>
    <property type="match status" value="1"/>
</dbReference>
<dbReference type="GO" id="GO:0008270">
    <property type="term" value="F:zinc ion binding"/>
    <property type="evidence" value="ECO:0007669"/>
    <property type="project" value="UniProtKB-KW"/>
</dbReference>
<proteinExistence type="predicted"/>
<feature type="domain" description="C2H2-type" evidence="3">
    <location>
        <begin position="37"/>
        <end position="66"/>
    </location>
</feature>